<feature type="signal peptide" evidence="1">
    <location>
        <begin position="1"/>
        <end position="26"/>
    </location>
</feature>
<gene>
    <name evidence="2" type="ORF">GCM10007067_11460</name>
</gene>
<dbReference type="PROSITE" id="PS51257">
    <property type="entry name" value="PROKAR_LIPOPROTEIN"/>
    <property type="match status" value="1"/>
</dbReference>
<organism evidence="2 3">
    <name type="scientific">Cognatilysobacter bugurensis</name>
    <dbReference type="NCBI Taxonomy" id="543356"/>
    <lineage>
        <taxon>Bacteria</taxon>
        <taxon>Pseudomonadati</taxon>
        <taxon>Pseudomonadota</taxon>
        <taxon>Gammaproteobacteria</taxon>
        <taxon>Lysobacterales</taxon>
        <taxon>Lysobacteraceae</taxon>
        <taxon>Cognatilysobacter</taxon>
    </lineage>
</organism>
<protein>
    <recommendedName>
        <fullName evidence="4">Lipoprotein</fullName>
    </recommendedName>
</protein>
<dbReference type="AlphaFoldDB" id="A0A918W8E6"/>
<evidence type="ECO:0000313" key="2">
    <source>
        <dbReference type="EMBL" id="GHA75968.1"/>
    </source>
</evidence>
<keyword evidence="1" id="KW-0732">Signal</keyword>
<proteinExistence type="predicted"/>
<feature type="chain" id="PRO_5038115420" description="Lipoprotein" evidence="1">
    <location>
        <begin position="27"/>
        <end position="171"/>
    </location>
</feature>
<comment type="caution">
    <text evidence="2">The sequence shown here is derived from an EMBL/GenBank/DDBJ whole genome shotgun (WGS) entry which is preliminary data.</text>
</comment>
<dbReference type="Proteomes" id="UP000646426">
    <property type="component" value="Unassembled WGS sequence"/>
</dbReference>
<name>A0A918W8E6_9GAMM</name>
<dbReference type="EMBL" id="BMYD01000001">
    <property type="protein sequence ID" value="GHA75968.1"/>
    <property type="molecule type" value="Genomic_DNA"/>
</dbReference>
<evidence type="ECO:0000256" key="1">
    <source>
        <dbReference type="SAM" id="SignalP"/>
    </source>
</evidence>
<evidence type="ECO:0008006" key="4">
    <source>
        <dbReference type="Google" id="ProtNLM"/>
    </source>
</evidence>
<keyword evidence="3" id="KW-1185">Reference proteome</keyword>
<sequence>MGNRMKQTTRALLIACLALPFVVACQKDEAAPQEEAAVVQAPLTAPTTDDEAAWGEYLVEVVKRNMEGVTSSPYLYTLPAETSPDFQGYYDRQLEKAQVDIQRGILEGNLLAYGGPSSGKIADLVIAAFQKAQPGSMKGVKVLFIGKPEDDARVQAAVAPAGVDYKFVEAK</sequence>
<reference evidence="2" key="1">
    <citation type="journal article" date="2014" name="Int. J. Syst. Evol. Microbiol.">
        <title>Complete genome sequence of Corynebacterium casei LMG S-19264T (=DSM 44701T), isolated from a smear-ripened cheese.</title>
        <authorList>
            <consortium name="US DOE Joint Genome Institute (JGI-PGF)"/>
            <person name="Walter F."/>
            <person name="Albersmeier A."/>
            <person name="Kalinowski J."/>
            <person name="Ruckert C."/>
        </authorList>
    </citation>
    <scope>NUCLEOTIDE SEQUENCE</scope>
    <source>
        <strain evidence="2">KCTC 23077</strain>
    </source>
</reference>
<accession>A0A918W8E6</accession>
<reference evidence="2" key="2">
    <citation type="submission" date="2020-09" db="EMBL/GenBank/DDBJ databases">
        <authorList>
            <person name="Sun Q."/>
            <person name="Kim S."/>
        </authorList>
    </citation>
    <scope>NUCLEOTIDE SEQUENCE</scope>
    <source>
        <strain evidence="2">KCTC 23077</strain>
    </source>
</reference>
<evidence type="ECO:0000313" key="3">
    <source>
        <dbReference type="Proteomes" id="UP000646426"/>
    </source>
</evidence>